<dbReference type="AlphaFoldDB" id="Q2S6U6"/>
<dbReference type="HOGENOM" id="CLU_3382151_0_0_6"/>
<dbReference type="Proteomes" id="UP000000238">
    <property type="component" value="Chromosome"/>
</dbReference>
<sequence>MLAPIALCSSLLCTLLTLLFDPMDVDCFYAEFI</sequence>
<evidence type="ECO:0000313" key="1">
    <source>
        <dbReference type="EMBL" id="ABC33628.1"/>
    </source>
</evidence>
<dbReference type="EMBL" id="CP000155">
    <property type="protein sequence ID" value="ABC33628.1"/>
    <property type="molecule type" value="Genomic_DNA"/>
</dbReference>
<proteinExistence type="predicted"/>
<evidence type="ECO:0000313" key="2">
    <source>
        <dbReference type="Proteomes" id="UP000000238"/>
    </source>
</evidence>
<dbReference type="STRING" id="349521.HCH_07013"/>
<dbReference type="KEGG" id="hch:HCH_07013"/>
<keyword evidence="2" id="KW-1185">Reference proteome</keyword>
<gene>
    <name evidence="1" type="ordered locus">HCH_07013</name>
</gene>
<protein>
    <submittedName>
        <fullName evidence="1">Uncharacterized protein</fullName>
    </submittedName>
</protein>
<reference evidence="1 2" key="1">
    <citation type="journal article" date="2005" name="Nucleic Acids Res.">
        <title>Genomic blueprint of Hahella chejuensis, a marine microbe producing an algicidal agent.</title>
        <authorList>
            <person name="Jeong H."/>
            <person name="Yim J.H."/>
            <person name="Lee C."/>
            <person name="Choi S.-H."/>
            <person name="Park Y.K."/>
            <person name="Yoon S.H."/>
            <person name="Hur C.-G."/>
            <person name="Kang H.-Y."/>
            <person name="Kim D."/>
            <person name="Lee H.H."/>
            <person name="Park K.H."/>
            <person name="Park S.-H."/>
            <person name="Park H.-S."/>
            <person name="Lee H.K."/>
            <person name="Oh T.K."/>
            <person name="Kim J.F."/>
        </authorList>
    </citation>
    <scope>NUCLEOTIDE SEQUENCE [LARGE SCALE GENOMIC DNA]</scope>
    <source>
        <strain evidence="1 2">KCTC 2396</strain>
    </source>
</reference>
<accession>Q2S6U6</accession>
<organism evidence="1 2">
    <name type="scientific">Hahella chejuensis (strain KCTC 2396)</name>
    <dbReference type="NCBI Taxonomy" id="349521"/>
    <lineage>
        <taxon>Bacteria</taxon>
        <taxon>Pseudomonadati</taxon>
        <taxon>Pseudomonadota</taxon>
        <taxon>Gammaproteobacteria</taxon>
        <taxon>Oceanospirillales</taxon>
        <taxon>Hahellaceae</taxon>
        <taxon>Hahella</taxon>
    </lineage>
</organism>
<name>Q2S6U6_HAHCH</name>